<accession>A0ABS0UWS4</accession>
<name>A0ABS0UWS4_9PSED</name>
<keyword evidence="1" id="KW-1133">Transmembrane helix</keyword>
<keyword evidence="1" id="KW-0812">Transmembrane</keyword>
<proteinExistence type="predicted"/>
<evidence type="ECO:0000256" key="1">
    <source>
        <dbReference type="SAM" id="Phobius"/>
    </source>
</evidence>
<evidence type="ECO:0000313" key="3">
    <source>
        <dbReference type="Proteomes" id="UP000607562"/>
    </source>
</evidence>
<evidence type="ECO:0000313" key="2">
    <source>
        <dbReference type="EMBL" id="MBI6632493.1"/>
    </source>
</evidence>
<reference evidence="2 3" key="1">
    <citation type="submission" date="2020-12" db="EMBL/GenBank/DDBJ databases">
        <title>Comparative genomic insights into the epidemiology and virulence of plant pathogenic Pseudomonads from Turkey.</title>
        <authorList>
            <person name="Dillon M."/>
            <person name="Ruiz-Bedoya T."/>
            <person name="Bendalovic-Torma C."/>
            <person name="Guttman K.M."/>
            <person name="Kwak H."/>
            <person name="Middleton M.A."/>
            <person name="Wang P.W."/>
            <person name="Horuz S."/>
            <person name="Aysan Y."/>
            <person name="Guttman D.S."/>
        </authorList>
    </citation>
    <scope>NUCLEOTIDE SEQUENCE [LARGE SCALE GENOMIC DNA]</scope>
    <source>
        <strain evidence="2 3">Marul_2_1</strain>
    </source>
</reference>
<keyword evidence="3" id="KW-1185">Reference proteome</keyword>
<dbReference type="Proteomes" id="UP000607562">
    <property type="component" value="Unassembled WGS sequence"/>
</dbReference>
<comment type="caution">
    <text evidence="2">The sequence shown here is derived from an EMBL/GenBank/DDBJ whole genome shotgun (WGS) entry which is preliminary data.</text>
</comment>
<dbReference type="EMBL" id="JAEILM010000023">
    <property type="protein sequence ID" value="MBI6632493.1"/>
    <property type="molecule type" value="Genomic_DNA"/>
</dbReference>
<keyword evidence="1" id="KW-0472">Membrane</keyword>
<dbReference type="RefSeq" id="WP_198707073.1">
    <property type="nucleotide sequence ID" value="NZ_JAEILM010000023.1"/>
</dbReference>
<gene>
    <name evidence="2" type="ORF">YA0871_07465</name>
</gene>
<organism evidence="2 3">
    <name type="scientific">Pseudomonas paralactis</name>
    <dbReference type="NCBI Taxonomy" id="1615673"/>
    <lineage>
        <taxon>Bacteria</taxon>
        <taxon>Pseudomonadati</taxon>
        <taxon>Pseudomonadota</taxon>
        <taxon>Gammaproteobacteria</taxon>
        <taxon>Pseudomonadales</taxon>
        <taxon>Pseudomonadaceae</taxon>
        <taxon>Pseudomonas</taxon>
    </lineage>
</organism>
<feature type="transmembrane region" description="Helical" evidence="1">
    <location>
        <begin position="20"/>
        <end position="45"/>
    </location>
</feature>
<protein>
    <submittedName>
        <fullName evidence="2">Uncharacterized protein</fullName>
    </submittedName>
</protein>
<sequence>MENKFNLPQPKQALKIRHLAFIASAFFVPVRFLGLGTASFMTACLTAKPILGRRL</sequence>